<gene>
    <name evidence="1" type="ORF">BpHYR1_034774</name>
</gene>
<reference evidence="1 2" key="1">
    <citation type="journal article" date="2018" name="Sci. Rep.">
        <title>Genomic signatures of local adaptation to the degree of environmental predictability in rotifers.</title>
        <authorList>
            <person name="Franch-Gras L."/>
            <person name="Hahn C."/>
            <person name="Garcia-Roger E.M."/>
            <person name="Carmona M.J."/>
            <person name="Serra M."/>
            <person name="Gomez A."/>
        </authorList>
    </citation>
    <scope>NUCLEOTIDE SEQUENCE [LARGE SCALE GENOMIC DNA]</scope>
    <source>
        <strain evidence="1">HYR1</strain>
    </source>
</reference>
<proteinExistence type="predicted"/>
<evidence type="ECO:0000313" key="2">
    <source>
        <dbReference type="Proteomes" id="UP000276133"/>
    </source>
</evidence>
<comment type="caution">
    <text evidence="1">The sequence shown here is derived from an EMBL/GenBank/DDBJ whole genome shotgun (WGS) entry which is preliminary data.</text>
</comment>
<organism evidence="1 2">
    <name type="scientific">Brachionus plicatilis</name>
    <name type="common">Marine rotifer</name>
    <name type="synonym">Brachionus muelleri</name>
    <dbReference type="NCBI Taxonomy" id="10195"/>
    <lineage>
        <taxon>Eukaryota</taxon>
        <taxon>Metazoa</taxon>
        <taxon>Spiralia</taxon>
        <taxon>Gnathifera</taxon>
        <taxon>Rotifera</taxon>
        <taxon>Eurotatoria</taxon>
        <taxon>Monogononta</taxon>
        <taxon>Pseudotrocha</taxon>
        <taxon>Ploima</taxon>
        <taxon>Brachionidae</taxon>
        <taxon>Brachionus</taxon>
    </lineage>
</organism>
<accession>A0A3M7S1V7</accession>
<evidence type="ECO:0000313" key="1">
    <source>
        <dbReference type="EMBL" id="RNA29786.1"/>
    </source>
</evidence>
<sequence length="40" mass="4596">MYHVDLSWIHIEHNGQVLFCQKIACRSAAFEAHVRTIGTL</sequence>
<dbReference type="EMBL" id="REGN01002164">
    <property type="protein sequence ID" value="RNA29786.1"/>
    <property type="molecule type" value="Genomic_DNA"/>
</dbReference>
<name>A0A3M7S1V7_BRAPC</name>
<dbReference type="AlphaFoldDB" id="A0A3M7S1V7"/>
<dbReference type="Proteomes" id="UP000276133">
    <property type="component" value="Unassembled WGS sequence"/>
</dbReference>
<protein>
    <submittedName>
        <fullName evidence="1">Uncharacterized protein</fullName>
    </submittedName>
</protein>
<keyword evidence="2" id="KW-1185">Reference proteome</keyword>